<dbReference type="Proteomes" id="UP001189429">
    <property type="component" value="Unassembled WGS sequence"/>
</dbReference>
<protein>
    <recommendedName>
        <fullName evidence="2">S1 motif domain-containing protein</fullName>
    </recommendedName>
</protein>
<feature type="domain" description="S1 motif" evidence="2">
    <location>
        <begin position="423"/>
        <end position="492"/>
    </location>
</feature>
<dbReference type="PANTHER" id="PTHR10724">
    <property type="entry name" value="30S RIBOSOMAL PROTEIN S1"/>
    <property type="match status" value="1"/>
</dbReference>
<gene>
    <name evidence="3" type="ORF">PCOR1329_LOCUS8515</name>
</gene>
<keyword evidence="4" id="KW-1185">Reference proteome</keyword>
<feature type="region of interest" description="Disordered" evidence="1">
    <location>
        <begin position="132"/>
        <end position="161"/>
    </location>
</feature>
<accession>A0ABN9Q3R1</accession>
<dbReference type="Pfam" id="PF00575">
    <property type="entry name" value="S1"/>
    <property type="match status" value="1"/>
</dbReference>
<reference evidence="3" key="1">
    <citation type="submission" date="2023-10" db="EMBL/GenBank/DDBJ databases">
        <authorList>
            <person name="Chen Y."/>
            <person name="Shah S."/>
            <person name="Dougan E. K."/>
            <person name="Thang M."/>
            <person name="Chan C."/>
        </authorList>
    </citation>
    <scope>NUCLEOTIDE SEQUENCE [LARGE SCALE GENOMIC DNA]</scope>
</reference>
<feature type="region of interest" description="Disordered" evidence="1">
    <location>
        <begin position="581"/>
        <end position="602"/>
    </location>
</feature>
<proteinExistence type="predicted"/>
<evidence type="ECO:0000256" key="1">
    <source>
        <dbReference type="SAM" id="MobiDB-lite"/>
    </source>
</evidence>
<dbReference type="SMART" id="SM00316">
    <property type="entry name" value="S1"/>
    <property type="match status" value="2"/>
</dbReference>
<dbReference type="EMBL" id="CAUYUJ010002337">
    <property type="protein sequence ID" value="CAK0800345.1"/>
    <property type="molecule type" value="Genomic_DNA"/>
</dbReference>
<dbReference type="InterPro" id="IPR003029">
    <property type="entry name" value="S1_domain"/>
</dbReference>
<feature type="compositionally biased region" description="Acidic residues" evidence="1">
    <location>
        <begin position="132"/>
        <end position="145"/>
    </location>
</feature>
<dbReference type="InterPro" id="IPR050437">
    <property type="entry name" value="Ribos_protein_bS1-like"/>
</dbReference>
<name>A0ABN9Q3R1_9DINO</name>
<evidence type="ECO:0000259" key="2">
    <source>
        <dbReference type="PROSITE" id="PS50126"/>
    </source>
</evidence>
<dbReference type="InterPro" id="IPR012340">
    <property type="entry name" value="NA-bd_OB-fold"/>
</dbReference>
<dbReference type="PROSITE" id="PS50126">
    <property type="entry name" value="S1"/>
    <property type="match status" value="2"/>
</dbReference>
<sequence>MCFPASEVKEEIKKAAEKAKVGVPLASAERALLPPMSPINMMRAQMCWTRDHVWEHQACLEFLLLRCVKESTRVGICVKFFNGAQEECTLRKDNLVVEEFCEQAEKKGVVTNVVGDLDDFGAGIVPATIPEDFEIDPPTDSEDAGAEVSGGLPEFAGESKRHEVNPAVASAEGHAGLLQRAAARGGTRRSPLGLALPLPPAPLALDQEAKAAATRQPCHLAKRGSDWDLEDPSVEELIKEHGVQATDREKADRLLAALGGGSQEGEALATLQAPCPHWKESPGNFGSWWRMLPARRIMAKGASARPRQPRALCASGHLYPVIGTDPLERDAVQLPPRFLEPRTGAPCAVLSREGRAARPRANDVHLDDAAVGQRGKKGGSAHMPGLQSGQKEFQIEAGVDATLGRGADPKQGRLRDIKLSDGWTPYAGRVTSRAAFGVFVDFGCERPGLLPARGGQRGGSPGALEGLQPGDEVTVYVASRQRDTGKINLSLERRQLPRLRWDSVVADGRTPYCGTVANVTPFGAFVDLGTELQGLMPLKTLESAQLPVPASGDEVTVYVYEKRRGSGKLIPGAPFFIYRSQGGGGRTSRPTGRLRTRASCCS</sequence>
<dbReference type="SUPFAM" id="SSF50249">
    <property type="entry name" value="Nucleic acid-binding proteins"/>
    <property type="match status" value="1"/>
</dbReference>
<feature type="domain" description="S1 motif" evidence="2">
    <location>
        <begin position="503"/>
        <end position="574"/>
    </location>
</feature>
<organism evidence="3 4">
    <name type="scientific">Prorocentrum cordatum</name>
    <dbReference type="NCBI Taxonomy" id="2364126"/>
    <lineage>
        <taxon>Eukaryota</taxon>
        <taxon>Sar</taxon>
        <taxon>Alveolata</taxon>
        <taxon>Dinophyceae</taxon>
        <taxon>Prorocentrales</taxon>
        <taxon>Prorocentraceae</taxon>
        <taxon>Prorocentrum</taxon>
    </lineage>
</organism>
<dbReference type="Gene3D" id="2.40.50.140">
    <property type="entry name" value="Nucleic acid-binding proteins"/>
    <property type="match status" value="2"/>
</dbReference>
<evidence type="ECO:0000313" key="4">
    <source>
        <dbReference type="Proteomes" id="UP001189429"/>
    </source>
</evidence>
<evidence type="ECO:0000313" key="3">
    <source>
        <dbReference type="EMBL" id="CAK0800345.1"/>
    </source>
</evidence>
<comment type="caution">
    <text evidence="3">The sequence shown here is derived from an EMBL/GenBank/DDBJ whole genome shotgun (WGS) entry which is preliminary data.</text>
</comment>